<evidence type="ECO:0000259" key="1">
    <source>
        <dbReference type="Pfam" id="PF04738"/>
    </source>
</evidence>
<proteinExistence type="predicted"/>
<sequence>MIMENSGIKKIVNYFNKYYEMNDEIPLLEFLYSENAMKELVFTGYNEEDEYLSKRINIILNWFNKNSGRSIEINDEILNTLGKYVNNTPVDYTLIVESLDECNENIIINHTLTGCRVESLMGRFAYMFDNKLRIKYDNNLYLNNHPFIEAEITTLSDKSGKINNLFTSVESSIPKITCNTVNVNNEIPLNKILVGLSNGEIYLKYKGKILLPILNNMVNLFSGFSRVEKFLMLIYISVAKPYQSLLNQFISNSNYMPRITYKGMVISKAKYRVLIDDFSKESQKNFNLFKNEFYRYMEEQGLPDHVGIEQFGDVQYLYLKNNRFLHIFYKNLKKYKVLILEELGFEYDCEKHQGYHFSQYVFSICKKNSCNYIETLDEDVLLPKDSVRMIDYSDTVYLNLYTREIYADEILINLSEMLPKILKEQDFFFIRYWDPIFHLRLRIRNCGEKKFIITEEILKAVEKLGYLDSGVIFRYTTDNFLPEINRYGGEKLYKYVEQYFIAESKLIIQLLSCKEEDIIYISIKCLLLILNELTKSDLVESKKILKSIIDNTEPIADSTQEVYKKYISDRQNKKVYEVRKNIIECRKILTQMANLEPKTVSKRKFIGSILHMFVNRIGKNSTISENQMYKLLLRIINRDTYVKLKIR</sequence>
<dbReference type="EMBL" id="AGEF01000009">
    <property type="protein sequence ID" value="EHR32918.1"/>
    <property type="molecule type" value="Genomic_DNA"/>
</dbReference>
<dbReference type="Proteomes" id="UP000003599">
    <property type="component" value="Unassembled WGS sequence"/>
</dbReference>
<accession>H3NEQ3</accession>
<reference evidence="3 4" key="1">
    <citation type="submission" date="2012-01" db="EMBL/GenBank/DDBJ databases">
        <title>The Genome Sequence of Dolosigranulum pigrum ATCC 51524.</title>
        <authorList>
            <consortium name="The Broad Institute Genome Sequencing Platform"/>
            <person name="Earl A."/>
            <person name="Ward D."/>
            <person name="Feldgarden M."/>
            <person name="Gevers D."/>
            <person name="Huys G."/>
            <person name="Young S.K."/>
            <person name="Zeng Q."/>
            <person name="Gargeya S."/>
            <person name="Fitzgerald M."/>
            <person name="Haas B."/>
            <person name="Abouelleil A."/>
            <person name="Alvarado L."/>
            <person name="Arachchi H.M."/>
            <person name="Berlin A."/>
            <person name="Chapman S.B."/>
            <person name="Gearin G."/>
            <person name="Goldberg J."/>
            <person name="Griggs A."/>
            <person name="Gujja S."/>
            <person name="Hansen M."/>
            <person name="Heiman D."/>
            <person name="Howarth C."/>
            <person name="Larimer J."/>
            <person name="Lui A."/>
            <person name="MacDonald P.J.P."/>
            <person name="McCowen C."/>
            <person name="Montmayeur A."/>
            <person name="Murphy C."/>
            <person name="Neiman D."/>
            <person name="Pearson M."/>
            <person name="Priest M."/>
            <person name="Roberts A."/>
            <person name="Saif S."/>
            <person name="Shea T."/>
            <person name="Sisk P."/>
            <person name="Stolte C."/>
            <person name="Sykes S."/>
            <person name="Wortman J."/>
            <person name="Nusbaum C."/>
            <person name="Birren B."/>
        </authorList>
    </citation>
    <scope>NUCLEOTIDE SEQUENCE [LARGE SCALE GENOMIC DNA]</scope>
    <source>
        <strain evidence="3 4">ATCC 51524</strain>
    </source>
</reference>
<dbReference type="eggNOG" id="ENOG502Z81U">
    <property type="taxonomic scope" value="Bacteria"/>
</dbReference>
<dbReference type="InterPro" id="IPR023809">
    <property type="entry name" value="Thiopep_bacteriocin_synth_dom"/>
</dbReference>
<dbReference type="InterPro" id="IPR006827">
    <property type="entry name" value="Lant_deHydtase_N"/>
</dbReference>
<organism evidence="3 4">
    <name type="scientific">Dolosigranulum pigrum ATCC 51524</name>
    <dbReference type="NCBI Taxonomy" id="883103"/>
    <lineage>
        <taxon>Bacteria</taxon>
        <taxon>Bacillati</taxon>
        <taxon>Bacillota</taxon>
        <taxon>Bacilli</taxon>
        <taxon>Lactobacillales</taxon>
        <taxon>Carnobacteriaceae</taxon>
        <taxon>Dolosigranulum</taxon>
    </lineage>
</organism>
<protein>
    <submittedName>
        <fullName evidence="3">Thiopeptide-type bacteriocin biosynthesis domain-containing protein</fullName>
    </submittedName>
</protein>
<evidence type="ECO:0000259" key="2">
    <source>
        <dbReference type="Pfam" id="PF14028"/>
    </source>
</evidence>
<dbReference type="NCBIfam" id="TIGR03891">
    <property type="entry name" value="thiopep_ocin"/>
    <property type="match status" value="1"/>
</dbReference>
<dbReference type="Pfam" id="PF04738">
    <property type="entry name" value="Lant_dehydr_N"/>
    <property type="match status" value="1"/>
</dbReference>
<evidence type="ECO:0000313" key="4">
    <source>
        <dbReference type="Proteomes" id="UP000003599"/>
    </source>
</evidence>
<dbReference type="Pfam" id="PF14028">
    <property type="entry name" value="Lant_dehydr_C"/>
    <property type="match status" value="1"/>
</dbReference>
<gene>
    <name evidence="3" type="ORF">HMPREF9703_01034</name>
</gene>
<keyword evidence="4" id="KW-1185">Reference proteome</keyword>
<evidence type="ECO:0000313" key="3">
    <source>
        <dbReference type="EMBL" id="EHR32918.1"/>
    </source>
</evidence>
<feature type="domain" description="Lantibiotic dehydratase N-terminal" evidence="1">
    <location>
        <begin position="9"/>
        <end position="322"/>
    </location>
</feature>
<dbReference type="HOGENOM" id="CLU_423199_0_0_9"/>
<dbReference type="AlphaFoldDB" id="H3NEQ3"/>
<comment type="caution">
    <text evidence="3">The sequence shown here is derived from an EMBL/GenBank/DDBJ whole genome shotgun (WGS) entry which is preliminary data.</text>
</comment>
<feature type="domain" description="Thiopeptide-type bacteriocin biosynthesis" evidence="2">
    <location>
        <begin position="396"/>
        <end position="634"/>
    </location>
</feature>
<name>H3NEQ3_9LACT</name>